<gene>
    <name evidence="2" type="ORF">G5C65_26485</name>
</gene>
<evidence type="ECO:0000313" key="3">
    <source>
        <dbReference type="Proteomes" id="UP000477722"/>
    </source>
</evidence>
<feature type="compositionally biased region" description="Basic and acidic residues" evidence="1">
    <location>
        <begin position="42"/>
        <end position="53"/>
    </location>
</feature>
<dbReference type="Proteomes" id="UP000477722">
    <property type="component" value="Unassembled WGS sequence"/>
</dbReference>
<name>A0A6G4X3K2_9ACTN</name>
<organism evidence="2 3">
    <name type="scientific">Streptomyces boncukensis</name>
    <dbReference type="NCBI Taxonomy" id="2711219"/>
    <lineage>
        <taxon>Bacteria</taxon>
        <taxon>Bacillati</taxon>
        <taxon>Actinomycetota</taxon>
        <taxon>Actinomycetes</taxon>
        <taxon>Kitasatosporales</taxon>
        <taxon>Streptomycetaceae</taxon>
        <taxon>Streptomyces</taxon>
    </lineage>
</organism>
<evidence type="ECO:0000313" key="2">
    <source>
        <dbReference type="EMBL" id="NGO71833.1"/>
    </source>
</evidence>
<dbReference type="AlphaFoldDB" id="A0A6G4X3K2"/>
<sequence length="59" mass="6978">MGLFRRQPDTAGRAWDQLPTDRAAAKRRKSHRNGGARKAARKGQEWEDADRRRERYGRR</sequence>
<feature type="compositionally biased region" description="Basic residues" evidence="1">
    <location>
        <begin position="25"/>
        <end position="41"/>
    </location>
</feature>
<protein>
    <submittedName>
        <fullName evidence="2">Uncharacterized protein</fullName>
    </submittedName>
</protein>
<comment type="caution">
    <text evidence="2">The sequence shown here is derived from an EMBL/GenBank/DDBJ whole genome shotgun (WGS) entry which is preliminary data.</text>
</comment>
<dbReference type="EMBL" id="JAAKZZ010000359">
    <property type="protein sequence ID" value="NGO71833.1"/>
    <property type="molecule type" value="Genomic_DNA"/>
</dbReference>
<proteinExistence type="predicted"/>
<keyword evidence="3" id="KW-1185">Reference proteome</keyword>
<accession>A0A6G4X3K2</accession>
<reference evidence="2 3" key="1">
    <citation type="submission" date="2020-02" db="EMBL/GenBank/DDBJ databases">
        <title>Whole-genome analyses of novel actinobacteria.</title>
        <authorList>
            <person name="Sahin N."/>
            <person name="Tatar D."/>
        </authorList>
    </citation>
    <scope>NUCLEOTIDE SEQUENCE [LARGE SCALE GENOMIC DNA]</scope>
    <source>
        <strain evidence="2 3">SB3404</strain>
    </source>
</reference>
<evidence type="ECO:0000256" key="1">
    <source>
        <dbReference type="SAM" id="MobiDB-lite"/>
    </source>
</evidence>
<dbReference type="RefSeq" id="WP_165301458.1">
    <property type="nucleotide sequence ID" value="NZ_JAAKZZ010000359.1"/>
</dbReference>
<feature type="region of interest" description="Disordered" evidence="1">
    <location>
        <begin position="1"/>
        <end position="59"/>
    </location>
</feature>